<evidence type="ECO:0000256" key="2">
    <source>
        <dbReference type="ARBA" id="ARBA00004236"/>
    </source>
</evidence>
<dbReference type="GO" id="GO:0006508">
    <property type="term" value="P:proteolysis"/>
    <property type="evidence" value="ECO:0007669"/>
    <property type="project" value="UniProtKB-KW"/>
</dbReference>
<keyword evidence="8" id="KW-0862">Zinc</keyword>
<protein>
    <recommendedName>
        <fullName evidence="13">ERAP1-like C-terminal domain-containing protein</fullName>
    </recommendedName>
</protein>
<keyword evidence="15" id="KW-1185">Reference proteome</keyword>
<gene>
    <name evidence="14" type="ORF">NMOB1V02_LOCUS8073</name>
</gene>
<dbReference type="GO" id="GO:0005737">
    <property type="term" value="C:cytoplasm"/>
    <property type="evidence" value="ECO:0007669"/>
    <property type="project" value="TreeGrafter"/>
</dbReference>
<keyword evidence="9" id="KW-0482">Metalloprotease</keyword>
<dbReference type="EMBL" id="OA884195">
    <property type="protein sequence ID" value="CAD7280413.1"/>
    <property type="molecule type" value="Genomic_DNA"/>
</dbReference>
<evidence type="ECO:0000313" key="14">
    <source>
        <dbReference type="EMBL" id="CAD7280413.1"/>
    </source>
</evidence>
<sequence length="474" mass="54830">ASGCPDNRVTGPWFGGLGIPQTNYCPGWRLEGPAVAGWRMRDRELNGWRLTGHDPEQAEKSSNSSDLWWVPVSLTLDGSEFLETRPDIWLRPDEPETRIHDHGLTDQTRWVLMNSQMTSFYRCNYDSRNWDLIRIALMTHHESIHVNNRAQLIDDAMSLARAELLDYTRALELTKYLVYEREYAPWKAALRDMQYIGKMLIKTGGYGAFKDYIKNLLLPIYEKLSFRPAESVTGDYDDISVPLKTSLILDWACLVEIPGCLTYAKKEYKEWMDNYDVENPDKPILNPNYKDLIYCNGITYGASAEWDHAWTHYTRTAYASEVSNMIVSLACTKEVWLINKYLEITVQLENSTLRRHDTEDAFSYIATNVIGTPFAFNFLKSRWDEVMAAYGGGRAVLETILEPFGAAFNTEGEVELLKELREDHITDFAAFRAFDQALESARINTLWMENFYEKLVTWFDDNKNDLITLRNARR</sequence>
<dbReference type="EMBL" id="CAJPEX010002158">
    <property type="protein sequence ID" value="CAG0920565.1"/>
    <property type="molecule type" value="Genomic_DNA"/>
</dbReference>
<dbReference type="GO" id="GO:0043171">
    <property type="term" value="P:peptide catabolic process"/>
    <property type="evidence" value="ECO:0007669"/>
    <property type="project" value="TreeGrafter"/>
</dbReference>
<evidence type="ECO:0000313" key="15">
    <source>
        <dbReference type="Proteomes" id="UP000678499"/>
    </source>
</evidence>
<evidence type="ECO:0000256" key="10">
    <source>
        <dbReference type="ARBA" id="ARBA00023136"/>
    </source>
</evidence>
<dbReference type="Gene3D" id="1.25.50.20">
    <property type="match status" value="1"/>
</dbReference>
<evidence type="ECO:0000256" key="1">
    <source>
        <dbReference type="ARBA" id="ARBA00001947"/>
    </source>
</evidence>
<evidence type="ECO:0000256" key="11">
    <source>
        <dbReference type="ARBA" id="ARBA00023157"/>
    </source>
</evidence>
<dbReference type="Pfam" id="PF11838">
    <property type="entry name" value="ERAP1_C"/>
    <property type="match status" value="1"/>
</dbReference>
<keyword evidence="7" id="KW-0378">Hydrolase</keyword>
<organism evidence="14">
    <name type="scientific">Notodromas monacha</name>
    <dbReference type="NCBI Taxonomy" id="399045"/>
    <lineage>
        <taxon>Eukaryota</taxon>
        <taxon>Metazoa</taxon>
        <taxon>Ecdysozoa</taxon>
        <taxon>Arthropoda</taxon>
        <taxon>Crustacea</taxon>
        <taxon>Oligostraca</taxon>
        <taxon>Ostracoda</taxon>
        <taxon>Podocopa</taxon>
        <taxon>Podocopida</taxon>
        <taxon>Cypridocopina</taxon>
        <taxon>Cypridoidea</taxon>
        <taxon>Cyprididae</taxon>
        <taxon>Notodromas</taxon>
    </lineage>
</organism>
<comment type="similarity">
    <text evidence="3">Belongs to the peptidase M1 family.</text>
</comment>
<feature type="non-terminal residue" evidence="14">
    <location>
        <position position="1"/>
    </location>
</feature>
<accession>A0A7R9BTR9</accession>
<proteinExistence type="inferred from homology"/>
<keyword evidence="6" id="KW-0479">Metal-binding</keyword>
<evidence type="ECO:0000256" key="9">
    <source>
        <dbReference type="ARBA" id="ARBA00023049"/>
    </source>
</evidence>
<evidence type="ECO:0000256" key="4">
    <source>
        <dbReference type="ARBA" id="ARBA00022475"/>
    </source>
</evidence>
<keyword evidence="5" id="KW-0645">Protease</keyword>
<dbReference type="GO" id="GO:0005886">
    <property type="term" value="C:plasma membrane"/>
    <property type="evidence" value="ECO:0007669"/>
    <property type="project" value="UniProtKB-SubCell"/>
</dbReference>
<keyword evidence="12" id="KW-0325">Glycoprotein</keyword>
<dbReference type="InterPro" id="IPR024571">
    <property type="entry name" value="ERAP1-like_C_dom"/>
</dbReference>
<dbReference type="GO" id="GO:0070006">
    <property type="term" value="F:metalloaminopeptidase activity"/>
    <property type="evidence" value="ECO:0007669"/>
    <property type="project" value="TreeGrafter"/>
</dbReference>
<evidence type="ECO:0000256" key="5">
    <source>
        <dbReference type="ARBA" id="ARBA00022670"/>
    </source>
</evidence>
<evidence type="ECO:0000256" key="8">
    <source>
        <dbReference type="ARBA" id="ARBA00022833"/>
    </source>
</evidence>
<evidence type="ECO:0000259" key="13">
    <source>
        <dbReference type="Pfam" id="PF11838"/>
    </source>
</evidence>
<dbReference type="Proteomes" id="UP000678499">
    <property type="component" value="Unassembled WGS sequence"/>
</dbReference>
<dbReference type="PANTHER" id="PTHR11533:SF294">
    <property type="entry name" value="THYROTROPIN-RELEASING HORMONE-DEGRADING ECTOENZYME"/>
    <property type="match status" value="1"/>
</dbReference>
<comment type="cofactor">
    <cofactor evidence="1">
        <name>Zn(2+)</name>
        <dbReference type="ChEBI" id="CHEBI:29105"/>
    </cofactor>
</comment>
<dbReference type="GO" id="GO:0008270">
    <property type="term" value="F:zinc ion binding"/>
    <property type="evidence" value="ECO:0007669"/>
    <property type="project" value="TreeGrafter"/>
</dbReference>
<keyword evidence="10" id="KW-0472">Membrane</keyword>
<keyword evidence="11" id="KW-1015">Disulfide bond</keyword>
<dbReference type="FunFam" id="1.25.50.20:FF:000001">
    <property type="entry name" value="Aminopeptidase"/>
    <property type="match status" value="1"/>
</dbReference>
<dbReference type="InterPro" id="IPR050344">
    <property type="entry name" value="Peptidase_M1_aminopeptidases"/>
</dbReference>
<evidence type="ECO:0000256" key="3">
    <source>
        <dbReference type="ARBA" id="ARBA00010136"/>
    </source>
</evidence>
<evidence type="ECO:0000256" key="7">
    <source>
        <dbReference type="ARBA" id="ARBA00022801"/>
    </source>
</evidence>
<reference evidence="14" key="1">
    <citation type="submission" date="2020-11" db="EMBL/GenBank/DDBJ databases">
        <authorList>
            <person name="Tran Van P."/>
        </authorList>
    </citation>
    <scope>NUCLEOTIDE SEQUENCE</scope>
</reference>
<name>A0A7R9BTR9_9CRUS</name>
<evidence type="ECO:0000256" key="12">
    <source>
        <dbReference type="ARBA" id="ARBA00023180"/>
    </source>
</evidence>
<dbReference type="PANTHER" id="PTHR11533">
    <property type="entry name" value="PROTEASE M1 ZINC METALLOPROTEASE"/>
    <property type="match status" value="1"/>
</dbReference>
<evidence type="ECO:0000256" key="6">
    <source>
        <dbReference type="ARBA" id="ARBA00022723"/>
    </source>
</evidence>
<dbReference type="AlphaFoldDB" id="A0A7R9BTR9"/>
<feature type="domain" description="ERAP1-like C-terminal" evidence="13">
    <location>
        <begin position="110"/>
        <end position="442"/>
    </location>
</feature>
<comment type="subcellular location">
    <subcellularLocation>
        <location evidence="2">Cell membrane</location>
    </subcellularLocation>
</comment>
<dbReference type="OrthoDB" id="6376456at2759"/>
<dbReference type="GO" id="GO:0005615">
    <property type="term" value="C:extracellular space"/>
    <property type="evidence" value="ECO:0007669"/>
    <property type="project" value="TreeGrafter"/>
</dbReference>
<keyword evidence="4" id="KW-1003">Cell membrane</keyword>
<dbReference type="Gene3D" id="2.60.40.1910">
    <property type="match status" value="1"/>
</dbReference>
<dbReference type="GO" id="GO:0042277">
    <property type="term" value="F:peptide binding"/>
    <property type="evidence" value="ECO:0007669"/>
    <property type="project" value="TreeGrafter"/>
</dbReference>